<evidence type="ECO:0000256" key="3">
    <source>
        <dbReference type="PROSITE-ProRule" id="PRU00023"/>
    </source>
</evidence>
<evidence type="ECO:0000256" key="1">
    <source>
        <dbReference type="ARBA" id="ARBA00022737"/>
    </source>
</evidence>
<dbReference type="AlphaFoldDB" id="A0A2A9MG57"/>
<dbReference type="EMBL" id="NWUJ01000005">
    <property type="protein sequence ID" value="PFH34956.1"/>
    <property type="molecule type" value="Genomic_DNA"/>
</dbReference>
<dbReference type="PROSITE" id="PS50088">
    <property type="entry name" value="ANK_REPEAT"/>
    <property type="match status" value="3"/>
</dbReference>
<feature type="repeat" description="ANK" evidence="3">
    <location>
        <begin position="71"/>
        <end position="103"/>
    </location>
</feature>
<dbReference type="InterPro" id="IPR002110">
    <property type="entry name" value="Ankyrin_rpt"/>
</dbReference>
<dbReference type="SUPFAM" id="SSF48403">
    <property type="entry name" value="Ankyrin repeat"/>
    <property type="match status" value="1"/>
</dbReference>
<evidence type="ECO:0000313" key="5">
    <source>
        <dbReference type="Proteomes" id="UP000224006"/>
    </source>
</evidence>
<name>A0A2A9MG57_BESBE</name>
<dbReference type="KEGG" id="bbes:BESB_058430"/>
<dbReference type="PANTHER" id="PTHR23206">
    <property type="entry name" value="MASK PROTEIN"/>
    <property type="match status" value="1"/>
</dbReference>
<gene>
    <name evidence="4" type="ORF">BESB_058430</name>
</gene>
<dbReference type="OrthoDB" id="20872at2759"/>
<dbReference type="InterPro" id="IPR036770">
    <property type="entry name" value="Ankyrin_rpt-contain_sf"/>
</dbReference>
<protein>
    <submittedName>
        <fullName evidence="4">Ankyrin repeat-containing protein</fullName>
    </submittedName>
</protein>
<dbReference type="SMART" id="SM00248">
    <property type="entry name" value="ANK"/>
    <property type="match status" value="4"/>
</dbReference>
<dbReference type="GeneID" id="40310771"/>
<dbReference type="Proteomes" id="UP000224006">
    <property type="component" value="Chromosome V"/>
</dbReference>
<keyword evidence="2 3" id="KW-0040">ANK repeat</keyword>
<dbReference type="GO" id="GO:0045087">
    <property type="term" value="P:innate immune response"/>
    <property type="evidence" value="ECO:0007669"/>
    <property type="project" value="TreeGrafter"/>
</dbReference>
<dbReference type="PANTHER" id="PTHR23206:SF5">
    <property type="entry name" value="ANKYRIN REPEAT AND KH DOMAIN-CONTAINING PROTEIN 1"/>
    <property type="match status" value="1"/>
</dbReference>
<dbReference type="InterPro" id="IPR051631">
    <property type="entry name" value="Ankyrin-KH/SAM_domain"/>
</dbReference>
<keyword evidence="1" id="KW-0677">Repeat</keyword>
<accession>A0A2A9MG57</accession>
<dbReference type="STRING" id="94643.A0A2A9MG57"/>
<sequence length="258" mass="28154">MSSPLLFQAIRDSNREQLVLLLEQKHANVNQANSNGTTPLILAAQLDRTSFVEILLVKGADPSAQEKLELGGSTALHYAAKNGNREVTVLLLSNGAQATVQDKLGRTPLHTACRYGSAVIVQILLSKGAEPSSRDSSGESREIQTYQSIANTSIELRSQKDFTWFHCAPSQPNYHTTTLPAIYVTVYWLAFCAAGFTPSYWAKVKGHDECLSLLPPPQFYGSKQITDFQLVTMDSLNMTLKIPSKKGGAGKGKGKKKK</sequence>
<dbReference type="PROSITE" id="PS50297">
    <property type="entry name" value="ANK_REP_REGION"/>
    <property type="match status" value="3"/>
</dbReference>
<dbReference type="VEuPathDB" id="ToxoDB:BESB_058430"/>
<evidence type="ECO:0000256" key="2">
    <source>
        <dbReference type="ARBA" id="ARBA00023043"/>
    </source>
</evidence>
<keyword evidence="5" id="KW-1185">Reference proteome</keyword>
<feature type="repeat" description="ANK" evidence="3">
    <location>
        <begin position="104"/>
        <end position="136"/>
    </location>
</feature>
<dbReference type="GO" id="GO:0005737">
    <property type="term" value="C:cytoplasm"/>
    <property type="evidence" value="ECO:0007669"/>
    <property type="project" value="TreeGrafter"/>
</dbReference>
<dbReference type="Gene3D" id="1.25.40.20">
    <property type="entry name" value="Ankyrin repeat-containing domain"/>
    <property type="match status" value="2"/>
</dbReference>
<dbReference type="Pfam" id="PF12796">
    <property type="entry name" value="Ank_2"/>
    <property type="match status" value="2"/>
</dbReference>
<reference evidence="4 5" key="1">
    <citation type="submission" date="2017-09" db="EMBL/GenBank/DDBJ databases">
        <title>Genome sequencing of Besnoitia besnoiti strain Bb-Ger1.</title>
        <authorList>
            <person name="Schares G."/>
            <person name="Venepally P."/>
            <person name="Lorenzi H.A."/>
        </authorList>
    </citation>
    <scope>NUCLEOTIDE SEQUENCE [LARGE SCALE GENOMIC DNA]</scope>
    <source>
        <strain evidence="4 5">Bb-Ger1</strain>
    </source>
</reference>
<feature type="repeat" description="ANK" evidence="3">
    <location>
        <begin position="35"/>
        <end position="67"/>
    </location>
</feature>
<evidence type="ECO:0000313" key="4">
    <source>
        <dbReference type="EMBL" id="PFH34956.1"/>
    </source>
</evidence>
<proteinExistence type="predicted"/>
<dbReference type="RefSeq" id="XP_029218965.1">
    <property type="nucleotide sequence ID" value="XM_029364257.1"/>
</dbReference>
<comment type="caution">
    <text evidence="4">The sequence shown here is derived from an EMBL/GenBank/DDBJ whole genome shotgun (WGS) entry which is preliminary data.</text>
</comment>
<organism evidence="4 5">
    <name type="scientific">Besnoitia besnoiti</name>
    <name type="common">Apicomplexan protozoan</name>
    <dbReference type="NCBI Taxonomy" id="94643"/>
    <lineage>
        <taxon>Eukaryota</taxon>
        <taxon>Sar</taxon>
        <taxon>Alveolata</taxon>
        <taxon>Apicomplexa</taxon>
        <taxon>Conoidasida</taxon>
        <taxon>Coccidia</taxon>
        <taxon>Eucoccidiorida</taxon>
        <taxon>Eimeriorina</taxon>
        <taxon>Sarcocystidae</taxon>
        <taxon>Besnoitia</taxon>
    </lineage>
</organism>
<dbReference type="PRINTS" id="PR01415">
    <property type="entry name" value="ANKYRIN"/>
</dbReference>